<reference evidence="2" key="2">
    <citation type="submission" date="2016-01" db="EMBL/GenBank/DDBJ databases">
        <title>Six Aerococcus type strain genome sequencing and assembly using PacBio and Illumina Hiseq.</title>
        <authorList>
            <person name="Carkaci D."/>
            <person name="Dargis R."/>
            <person name="Nielsen X.C."/>
            <person name="Skovgaard O."/>
            <person name="Fuursted K."/>
            <person name="Christensen J.J."/>
        </authorList>
    </citation>
    <scope>NUCLEOTIDE SEQUENCE [LARGE SCALE GENOMIC DNA]</scope>
    <source>
        <strain evidence="2">CCUG42038B</strain>
    </source>
</reference>
<dbReference type="Proteomes" id="UP000062260">
    <property type="component" value="Chromosome"/>
</dbReference>
<gene>
    <name evidence="1" type="ORF">AWM75_07695</name>
</gene>
<evidence type="ECO:0000313" key="1">
    <source>
        <dbReference type="EMBL" id="AMB99855.1"/>
    </source>
</evidence>
<sequence length="211" mass="24472">MKRRVENITLIVIALVLVAAFFVSRPDNIFNRDWEQLLSGQGPLTGQEIEKRLGPPDQRRQYDGRDYWHYDNEIGLVFSRDRQGQLRLQQVIDYHHKSRQYSDQDIYNRLYFANQLVANQADQPGQDQVFLQALEEGVNRSIISFPNGTSGHGQTTNILESPHLKLMVNSRQAQLLDKRTKVVYLLRPDYVDSGGEIFSYQDLHKRLTGLN</sequence>
<keyword evidence="2" id="KW-1185">Reference proteome</keyword>
<dbReference type="RefSeq" id="WP_067980446.1">
    <property type="nucleotide sequence ID" value="NZ_CP014163.1"/>
</dbReference>
<accession>A0A0X8FM65</accession>
<dbReference type="KEGG" id="auh:AWM75_07695"/>
<reference evidence="1 2" key="1">
    <citation type="journal article" date="2016" name="Genome Announc.">
        <title>Complete Genome Sequences of Aerococcus christensenii CCUG 28831T, Aerococcus sanguinicola CCUG 43001T, Aerococcus urinae CCUG 36881T, Aerococcus urinaeequi CCUG 28094T, Aerococcus urinaehominis CCUG 42038 BT, and Aerococcus viridans CCUG 4311T.</title>
        <authorList>
            <person name="Carkaci D."/>
            <person name="Dargis R."/>
            <person name="Nielsen X.C."/>
            <person name="Skovgaard O."/>
            <person name="Fuursted K."/>
            <person name="Christensen J.J."/>
        </authorList>
    </citation>
    <scope>NUCLEOTIDE SEQUENCE [LARGE SCALE GENOMIC DNA]</scope>
    <source>
        <strain evidence="1 2">CCUG42038B</strain>
    </source>
</reference>
<evidence type="ECO:0000313" key="2">
    <source>
        <dbReference type="Proteomes" id="UP000062260"/>
    </source>
</evidence>
<organism evidence="1 2">
    <name type="scientific">Aerococcus urinaehominis</name>
    <dbReference type="NCBI Taxonomy" id="128944"/>
    <lineage>
        <taxon>Bacteria</taxon>
        <taxon>Bacillati</taxon>
        <taxon>Bacillota</taxon>
        <taxon>Bacilli</taxon>
        <taxon>Lactobacillales</taxon>
        <taxon>Aerococcaceae</taxon>
        <taxon>Aerococcus</taxon>
    </lineage>
</organism>
<proteinExistence type="predicted"/>
<dbReference type="AlphaFoldDB" id="A0A0X8FM65"/>
<protein>
    <submittedName>
        <fullName evidence="1">Uncharacterized protein</fullName>
    </submittedName>
</protein>
<name>A0A0X8FM65_9LACT</name>
<dbReference type="EMBL" id="CP014163">
    <property type="protein sequence ID" value="AMB99855.1"/>
    <property type="molecule type" value="Genomic_DNA"/>
</dbReference>